<sequence>MRQWHTKVRRWYSMISKSSQMAVAPASTPPEIFLFLHSTRSAAASTHLCTNNQSNNSKHQNKQIGRTSEPKKKSDRIGSTAK</sequence>
<evidence type="ECO:0000313" key="2">
    <source>
        <dbReference type="EMBL" id="BAS74233.1"/>
    </source>
</evidence>
<reference evidence="2 3" key="3">
    <citation type="journal article" date="2013" name="Rice">
        <title>Improvement of the Oryza sativa Nipponbare reference genome using next generation sequence and optical map data.</title>
        <authorList>
            <person name="Kawahara Y."/>
            <person name="de la Bastide M."/>
            <person name="Hamilton J.P."/>
            <person name="Kanamori H."/>
            <person name="McCombie W.R."/>
            <person name="Ouyang S."/>
            <person name="Schwartz D.C."/>
            <person name="Tanaka T."/>
            <person name="Wu J."/>
            <person name="Zhou S."/>
            <person name="Childs K.L."/>
            <person name="Davidson R.M."/>
            <person name="Lin H."/>
            <person name="Quesada-Ocampo L."/>
            <person name="Vaillancourt B."/>
            <person name="Sakai H."/>
            <person name="Lee S.S."/>
            <person name="Kim J."/>
            <person name="Numa H."/>
            <person name="Itoh T."/>
            <person name="Buell C.R."/>
            <person name="Matsumoto T."/>
        </authorList>
    </citation>
    <scope>NUCLEOTIDE SEQUENCE [LARGE SCALE GENOMIC DNA]</scope>
    <source>
        <strain evidence="3">cv. Nipponbare</strain>
    </source>
</reference>
<feature type="region of interest" description="Disordered" evidence="1">
    <location>
        <begin position="46"/>
        <end position="82"/>
    </location>
</feature>
<evidence type="ECO:0000313" key="3">
    <source>
        <dbReference type="Proteomes" id="UP000059680"/>
    </source>
</evidence>
<accession>A0A0N7KDQ0</accession>
<organism evidence="2 3">
    <name type="scientific">Oryza sativa subsp. japonica</name>
    <name type="common">Rice</name>
    <dbReference type="NCBI Taxonomy" id="39947"/>
    <lineage>
        <taxon>Eukaryota</taxon>
        <taxon>Viridiplantae</taxon>
        <taxon>Streptophyta</taxon>
        <taxon>Embryophyta</taxon>
        <taxon>Tracheophyta</taxon>
        <taxon>Spermatophyta</taxon>
        <taxon>Magnoliopsida</taxon>
        <taxon>Liliopsida</taxon>
        <taxon>Poales</taxon>
        <taxon>Poaceae</taxon>
        <taxon>BOP clade</taxon>
        <taxon>Oryzoideae</taxon>
        <taxon>Oryzeae</taxon>
        <taxon>Oryzinae</taxon>
        <taxon>Oryza</taxon>
        <taxon>Oryza sativa</taxon>
    </lineage>
</organism>
<dbReference type="Gramene" id="Os01t0737000-00">
    <property type="protein sequence ID" value="Os01t0737000-00"/>
    <property type="gene ID" value="Os01g0737000"/>
</dbReference>
<dbReference type="InParanoid" id="A0A0N7KDQ0"/>
<reference evidence="3" key="1">
    <citation type="journal article" date="2005" name="Nature">
        <title>The map-based sequence of the rice genome.</title>
        <authorList>
            <consortium name="International rice genome sequencing project (IRGSP)"/>
            <person name="Matsumoto T."/>
            <person name="Wu J."/>
            <person name="Kanamori H."/>
            <person name="Katayose Y."/>
            <person name="Fujisawa M."/>
            <person name="Namiki N."/>
            <person name="Mizuno H."/>
            <person name="Yamamoto K."/>
            <person name="Antonio B.A."/>
            <person name="Baba T."/>
            <person name="Sakata K."/>
            <person name="Nagamura Y."/>
            <person name="Aoki H."/>
            <person name="Arikawa K."/>
            <person name="Arita K."/>
            <person name="Bito T."/>
            <person name="Chiden Y."/>
            <person name="Fujitsuka N."/>
            <person name="Fukunaka R."/>
            <person name="Hamada M."/>
            <person name="Harada C."/>
            <person name="Hayashi A."/>
            <person name="Hijishita S."/>
            <person name="Honda M."/>
            <person name="Hosokawa S."/>
            <person name="Ichikawa Y."/>
            <person name="Idonuma A."/>
            <person name="Iijima M."/>
            <person name="Ikeda M."/>
            <person name="Ikeno M."/>
            <person name="Ito K."/>
            <person name="Ito S."/>
            <person name="Ito T."/>
            <person name="Ito Y."/>
            <person name="Ito Y."/>
            <person name="Iwabuchi A."/>
            <person name="Kamiya K."/>
            <person name="Karasawa W."/>
            <person name="Kurita K."/>
            <person name="Katagiri S."/>
            <person name="Kikuta A."/>
            <person name="Kobayashi H."/>
            <person name="Kobayashi N."/>
            <person name="Machita K."/>
            <person name="Maehara T."/>
            <person name="Masukawa M."/>
            <person name="Mizubayashi T."/>
            <person name="Mukai Y."/>
            <person name="Nagasaki H."/>
            <person name="Nagata Y."/>
            <person name="Naito S."/>
            <person name="Nakashima M."/>
            <person name="Nakama Y."/>
            <person name="Nakamichi Y."/>
            <person name="Nakamura M."/>
            <person name="Meguro A."/>
            <person name="Negishi M."/>
            <person name="Ohta I."/>
            <person name="Ohta T."/>
            <person name="Okamoto M."/>
            <person name="Ono N."/>
            <person name="Saji S."/>
            <person name="Sakaguchi M."/>
            <person name="Sakai K."/>
            <person name="Shibata M."/>
            <person name="Shimokawa T."/>
            <person name="Song J."/>
            <person name="Takazaki Y."/>
            <person name="Terasawa K."/>
            <person name="Tsugane M."/>
            <person name="Tsuji K."/>
            <person name="Ueda S."/>
            <person name="Waki K."/>
            <person name="Yamagata H."/>
            <person name="Yamamoto M."/>
            <person name="Yamamoto S."/>
            <person name="Yamane H."/>
            <person name="Yoshiki S."/>
            <person name="Yoshihara R."/>
            <person name="Yukawa K."/>
            <person name="Zhong H."/>
            <person name="Yano M."/>
            <person name="Yuan Q."/>
            <person name="Ouyang S."/>
            <person name="Liu J."/>
            <person name="Jones K.M."/>
            <person name="Gansberger K."/>
            <person name="Moffat K."/>
            <person name="Hill J."/>
            <person name="Bera J."/>
            <person name="Fadrosh D."/>
            <person name="Jin S."/>
            <person name="Johri S."/>
            <person name="Kim M."/>
            <person name="Overton L."/>
            <person name="Reardon M."/>
            <person name="Tsitrin T."/>
            <person name="Vuong H."/>
            <person name="Weaver B."/>
            <person name="Ciecko A."/>
            <person name="Tallon L."/>
            <person name="Jackson J."/>
            <person name="Pai G."/>
            <person name="Aken S.V."/>
            <person name="Utterback T."/>
            <person name="Reidmuller S."/>
            <person name="Feldblyum T."/>
            <person name="Hsiao J."/>
            <person name="Zismann V."/>
            <person name="Iobst S."/>
            <person name="de Vazeille A.R."/>
            <person name="Buell C.R."/>
            <person name="Ying K."/>
            <person name="Li Y."/>
            <person name="Lu T."/>
            <person name="Huang Y."/>
            <person name="Zhao Q."/>
            <person name="Feng Q."/>
            <person name="Zhang L."/>
            <person name="Zhu J."/>
            <person name="Weng Q."/>
            <person name="Mu J."/>
            <person name="Lu Y."/>
            <person name="Fan D."/>
            <person name="Liu Y."/>
            <person name="Guan J."/>
            <person name="Zhang Y."/>
            <person name="Yu S."/>
            <person name="Liu X."/>
            <person name="Zhang Y."/>
            <person name="Hong G."/>
            <person name="Han B."/>
            <person name="Choisne N."/>
            <person name="Demange N."/>
            <person name="Orjeda G."/>
            <person name="Samain S."/>
            <person name="Cattolico L."/>
            <person name="Pelletier E."/>
            <person name="Couloux A."/>
            <person name="Segurens B."/>
            <person name="Wincker P."/>
            <person name="D'Hont A."/>
            <person name="Scarpelli C."/>
            <person name="Weissenbach J."/>
            <person name="Salanoubat M."/>
            <person name="Quetier F."/>
            <person name="Yu Y."/>
            <person name="Kim H.R."/>
            <person name="Rambo T."/>
            <person name="Currie J."/>
            <person name="Collura K."/>
            <person name="Luo M."/>
            <person name="Yang T."/>
            <person name="Ammiraju J.S.S."/>
            <person name="Engler F."/>
            <person name="Soderlund C."/>
            <person name="Wing R.A."/>
            <person name="Palmer L.E."/>
            <person name="de la Bastide M."/>
            <person name="Spiegel L."/>
            <person name="Nascimento L."/>
            <person name="Zutavern T."/>
            <person name="O'Shaughnessy A."/>
            <person name="Dike S."/>
            <person name="Dedhia N."/>
            <person name="Preston R."/>
            <person name="Balija V."/>
            <person name="McCombie W.R."/>
            <person name="Chow T."/>
            <person name="Chen H."/>
            <person name="Chung M."/>
            <person name="Chen C."/>
            <person name="Shaw J."/>
            <person name="Wu H."/>
            <person name="Hsiao K."/>
            <person name="Chao Y."/>
            <person name="Chu M."/>
            <person name="Cheng C."/>
            <person name="Hour A."/>
            <person name="Lee P."/>
            <person name="Lin S."/>
            <person name="Lin Y."/>
            <person name="Liou J."/>
            <person name="Liu S."/>
            <person name="Hsing Y."/>
            <person name="Raghuvanshi S."/>
            <person name="Mohanty A."/>
            <person name="Bharti A.K."/>
            <person name="Gaur A."/>
            <person name="Gupta V."/>
            <person name="Kumar D."/>
            <person name="Ravi V."/>
            <person name="Vij S."/>
            <person name="Kapur A."/>
            <person name="Khurana P."/>
            <person name="Khurana P."/>
            <person name="Khurana J.P."/>
            <person name="Tyagi A.K."/>
            <person name="Gaikwad K."/>
            <person name="Singh A."/>
            <person name="Dalal V."/>
            <person name="Srivastava S."/>
            <person name="Dixit A."/>
            <person name="Pal A.K."/>
            <person name="Ghazi I.A."/>
            <person name="Yadav M."/>
            <person name="Pandit A."/>
            <person name="Bhargava A."/>
            <person name="Sureshbabu K."/>
            <person name="Batra K."/>
            <person name="Sharma T.R."/>
            <person name="Mohapatra T."/>
            <person name="Singh N.K."/>
            <person name="Messing J."/>
            <person name="Nelson A.B."/>
            <person name="Fuks G."/>
            <person name="Kavchok S."/>
            <person name="Keizer G."/>
            <person name="Linton E."/>
            <person name="Llaca V."/>
            <person name="Song R."/>
            <person name="Tanyolac B."/>
            <person name="Young S."/>
            <person name="Ho-Il K."/>
            <person name="Hahn J.H."/>
            <person name="Sangsakoo G."/>
            <person name="Vanavichit A."/>
            <person name="de Mattos Luiz.A.T."/>
            <person name="Zimmer P.D."/>
            <person name="Malone G."/>
            <person name="Dellagostin O."/>
            <person name="de Oliveira A.C."/>
            <person name="Bevan M."/>
            <person name="Bancroft I."/>
            <person name="Minx P."/>
            <person name="Cordum H."/>
            <person name="Wilson R."/>
            <person name="Cheng Z."/>
            <person name="Jin W."/>
            <person name="Jiang J."/>
            <person name="Leong S.A."/>
            <person name="Iwama H."/>
            <person name="Gojobori T."/>
            <person name="Itoh T."/>
            <person name="Niimura Y."/>
            <person name="Fujii Y."/>
            <person name="Habara T."/>
            <person name="Sakai H."/>
            <person name="Sato Y."/>
            <person name="Wilson G."/>
            <person name="Kumar K."/>
            <person name="McCouch S."/>
            <person name="Juretic N."/>
            <person name="Hoen D."/>
            <person name="Wright S."/>
            <person name="Bruskiewich R."/>
            <person name="Bureau T."/>
            <person name="Miyao A."/>
            <person name="Hirochika H."/>
            <person name="Nishikawa T."/>
            <person name="Kadowaki K."/>
            <person name="Sugiura M."/>
            <person name="Burr B."/>
            <person name="Sasaki T."/>
        </authorList>
    </citation>
    <scope>NUCLEOTIDE SEQUENCE [LARGE SCALE GENOMIC DNA]</scope>
    <source>
        <strain evidence="3">cv. Nipponbare</strain>
    </source>
</reference>
<protein>
    <submittedName>
        <fullName evidence="2">Os01g0737000 protein</fullName>
    </submittedName>
</protein>
<dbReference type="EMBL" id="AP014957">
    <property type="protein sequence ID" value="BAS74233.1"/>
    <property type="molecule type" value="Genomic_DNA"/>
</dbReference>
<name>A0A0N7KDQ0_ORYSJ</name>
<proteinExistence type="predicted"/>
<reference evidence="2 3" key="2">
    <citation type="journal article" date="2013" name="Plant Cell Physiol.">
        <title>Rice Annotation Project Database (RAP-DB): an integrative and interactive database for rice genomics.</title>
        <authorList>
            <person name="Sakai H."/>
            <person name="Lee S.S."/>
            <person name="Tanaka T."/>
            <person name="Numa H."/>
            <person name="Kim J."/>
            <person name="Kawahara Y."/>
            <person name="Wakimoto H."/>
            <person name="Yang C.C."/>
            <person name="Iwamoto M."/>
            <person name="Abe T."/>
            <person name="Yamada Y."/>
            <person name="Muto A."/>
            <person name="Inokuchi H."/>
            <person name="Ikemura T."/>
            <person name="Matsumoto T."/>
            <person name="Sasaki T."/>
            <person name="Itoh T."/>
        </authorList>
    </citation>
    <scope>NUCLEOTIDE SEQUENCE [LARGE SCALE GENOMIC DNA]</scope>
    <source>
        <strain evidence="3">cv. Nipponbare</strain>
    </source>
</reference>
<dbReference type="PaxDb" id="39947-A0A0N7KDQ0"/>
<keyword evidence="3" id="KW-1185">Reference proteome</keyword>
<gene>
    <name evidence="2" type="ordered locus">Os01g0737000</name>
    <name evidence="2" type="ORF">OSNPB_010737000</name>
</gene>
<evidence type="ECO:0000256" key="1">
    <source>
        <dbReference type="SAM" id="MobiDB-lite"/>
    </source>
</evidence>
<dbReference type="AlphaFoldDB" id="A0A0N7KDQ0"/>
<dbReference type="Proteomes" id="UP000059680">
    <property type="component" value="Chromosome 1"/>
</dbReference>